<reference evidence="1" key="2">
    <citation type="submission" date="2022-06" db="UniProtKB">
        <authorList>
            <consortium name="EnsemblMetazoa"/>
        </authorList>
    </citation>
    <scope>IDENTIFICATION</scope>
</reference>
<evidence type="ECO:0000313" key="2">
    <source>
        <dbReference type="Proteomes" id="UP000024404"/>
    </source>
</evidence>
<accession>A0A8R1Y0A4</accession>
<proteinExistence type="predicted"/>
<dbReference type="EnsemblMetazoa" id="OVOC5563.1">
    <property type="protein sequence ID" value="OVOC5563.1"/>
    <property type="gene ID" value="WBGene00242372"/>
</dbReference>
<organism evidence="1 2">
    <name type="scientific">Onchocerca volvulus</name>
    <dbReference type="NCBI Taxonomy" id="6282"/>
    <lineage>
        <taxon>Eukaryota</taxon>
        <taxon>Metazoa</taxon>
        <taxon>Ecdysozoa</taxon>
        <taxon>Nematoda</taxon>
        <taxon>Chromadorea</taxon>
        <taxon>Rhabditida</taxon>
        <taxon>Spirurina</taxon>
        <taxon>Spiruromorpha</taxon>
        <taxon>Filarioidea</taxon>
        <taxon>Onchocercidae</taxon>
        <taxon>Onchocerca</taxon>
    </lineage>
</organism>
<dbReference type="EMBL" id="CMVM020000161">
    <property type="status" value="NOT_ANNOTATED_CDS"/>
    <property type="molecule type" value="Genomic_DNA"/>
</dbReference>
<dbReference type="Proteomes" id="UP000024404">
    <property type="component" value="Unassembled WGS sequence"/>
</dbReference>
<name>A0A8R1Y0A4_ONCVO</name>
<sequence length="64" mass="7566">MLKKELLSRIDTINEASRCTDKREIHYTLEIHQNQCAVEFQENKRRSEISLQSATMLKFKLNIA</sequence>
<protein>
    <submittedName>
        <fullName evidence="1">Uncharacterized protein</fullName>
    </submittedName>
</protein>
<evidence type="ECO:0000313" key="1">
    <source>
        <dbReference type="EnsemblMetazoa" id="OVOC5563.1"/>
    </source>
</evidence>
<reference evidence="2" key="1">
    <citation type="submission" date="2013-10" db="EMBL/GenBank/DDBJ databases">
        <title>Genome sequencing of Onchocerca volvulus.</title>
        <authorList>
            <person name="Cotton J."/>
            <person name="Tsai J."/>
            <person name="Stanley E."/>
            <person name="Tracey A."/>
            <person name="Holroyd N."/>
            <person name="Lustigman S."/>
            <person name="Berriman M."/>
        </authorList>
    </citation>
    <scope>NUCLEOTIDE SEQUENCE</scope>
</reference>
<dbReference type="AlphaFoldDB" id="A0A8R1Y0A4"/>
<keyword evidence="2" id="KW-1185">Reference proteome</keyword>